<keyword evidence="3" id="KW-1185">Reference proteome</keyword>
<evidence type="ECO:0008006" key="4">
    <source>
        <dbReference type="Google" id="ProtNLM"/>
    </source>
</evidence>
<feature type="transmembrane region" description="Helical" evidence="1">
    <location>
        <begin position="375"/>
        <end position="398"/>
    </location>
</feature>
<proteinExistence type="predicted"/>
<reference evidence="2 3" key="1">
    <citation type="submission" date="2022-03" db="EMBL/GenBank/DDBJ databases">
        <title>Chryseobacterium sp. isolated from the Andong Sikhe.</title>
        <authorList>
            <person name="Won M."/>
            <person name="Kim S.-J."/>
            <person name="Kwon S.-W."/>
        </authorList>
    </citation>
    <scope>NUCLEOTIDE SEQUENCE [LARGE SCALE GENOMIC DNA]</scope>
    <source>
        <strain evidence="2 3">ADR-1</strain>
    </source>
</reference>
<organism evidence="2 3">
    <name type="scientific">Chryseobacterium oryzae</name>
    <dbReference type="NCBI Taxonomy" id="2929799"/>
    <lineage>
        <taxon>Bacteria</taxon>
        <taxon>Pseudomonadati</taxon>
        <taxon>Bacteroidota</taxon>
        <taxon>Flavobacteriia</taxon>
        <taxon>Flavobacteriales</taxon>
        <taxon>Weeksellaceae</taxon>
        <taxon>Chryseobacterium group</taxon>
        <taxon>Chryseobacterium</taxon>
    </lineage>
</organism>
<evidence type="ECO:0000313" key="2">
    <source>
        <dbReference type="EMBL" id="UOE38008.1"/>
    </source>
</evidence>
<dbReference type="EMBL" id="CP094529">
    <property type="protein sequence ID" value="UOE38008.1"/>
    <property type="molecule type" value="Genomic_DNA"/>
</dbReference>
<name>A0ABY4BJW0_9FLAO</name>
<keyword evidence="1" id="KW-1133">Transmembrane helix</keyword>
<accession>A0ABY4BJW0</accession>
<feature type="transmembrane region" description="Helical" evidence="1">
    <location>
        <begin position="326"/>
        <end position="346"/>
    </location>
</feature>
<feature type="transmembrane region" description="Helical" evidence="1">
    <location>
        <begin position="121"/>
        <end position="150"/>
    </location>
</feature>
<feature type="transmembrane region" description="Helical" evidence="1">
    <location>
        <begin position="93"/>
        <end position="114"/>
    </location>
</feature>
<keyword evidence="1" id="KW-0472">Membrane</keyword>
<gene>
    <name evidence="2" type="ORF">MTP08_13290</name>
</gene>
<keyword evidence="1" id="KW-0812">Transmembrane</keyword>
<feature type="transmembrane region" description="Helical" evidence="1">
    <location>
        <begin position="156"/>
        <end position="176"/>
    </location>
</feature>
<feature type="transmembrane region" description="Helical" evidence="1">
    <location>
        <begin position="64"/>
        <end position="81"/>
    </location>
</feature>
<evidence type="ECO:0000256" key="1">
    <source>
        <dbReference type="SAM" id="Phobius"/>
    </source>
</evidence>
<evidence type="ECO:0000313" key="3">
    <source>
        <dbReference type="Proteomes" id="UP000831068"/>
    </source>
</evidence>
<protein>
    <recommendedName>
        <fullName evidence="4">Glycosyltransferase RgtA/B/C/D-like domain-containing protein</fullName>
    </recommendedName>
</protein>
<feature type="transmembrane region" description="Helical" evidence="1">
    <location>
        <begin position="188"/>
        <end position="206"/>
    </location>
</feature>
<dbReference type="RefSeq" id="WP_243576350.1">
    <property type="nucleotide sequence ID" value="NZ_CP094529.1"/>
</dbReference>
<dbReference type="Proteomes" id="UP000831068">
    <property type="component" value="Chromosome"/>
</dbReference>
<feature type="transmembrane region" description="Helical" evidence="1">
    <location>
        <begin position="293"/>
        <end position="314"/>
    </location>
</feature>
<sequence>MSYDGQAYHQSAVYHLAKDFNPYFDRLTINNTQYFTYINHYPKISEIVSGCIYAFTDKIQSAKCFNFIFMISNILLGIYMIKNLLGFNKLYSYLFSLLIALNPVVITQVCTFYVDGLMYSAIIALIYSISLLIKFNNPLITISILLLSILLCNIKFTSLVYCIVLLFFATLFFLIYKKKKQFHFMIKNGLMTLLFGILAFGYNPYITNFKEGNHPFYPIYGNKKIDIITNMLPYEFIGKNRFEKFMISFLGETDNFANNPNKSIPDQKYVKLKIPLSISKNELLHITNPDLRISGFGPFFSGIFSISIICIAIIVCKNRNDIRQQILLIITFSIVLTIIINPEFWWARFSPQIWLLPIIIVMMLYRNHKMAKIKYISWASIFLISANVFLFLTSNIYYNLKSSLRIWKNIEILQSSKEAVFIQQNVFEMDFLKLKENNIKYKTTNSPLSDKYRNNLFDGMTIYQGNRFINTLLDSLN</sequence>
<feature type="transmembrane region" description="Helical" evidence="1">
    <location>
        <begin position="352"/>
        <end position="368"/>
    </location>
</feature>